<keyword evidence="5 9" id="KW-1133">Transmembrane helix</keyword>
<dbReference type="EMBL" id="CP144753">
    <property type="protein sequence ID" value="WVZ92910.1"/>
    <property type="molecule type" value="Genomic_DNA"/>
</dbReference>
<evidence type="ECO:0000259" key="10">
    <source>
        <dbReference type="Pfam" id="PF01545"/>
    </source>
</evidence>
<feature type="compositionally biased region" description="Low complexity" evidence="8">
    <location>
        <begin position="45"/>
        <end position="54"/>
    </location>
</feature>
<feature type="compositionally biased region" description="Basic and acidic residues" evidence="8">
    <location>
        <begin position="576"/>
        <end position="586"/>
    </location>
</feature>
<dbReference type="GO" id="GO:0006882">
    <property type="term" value="P:intracellular zinc ion homeostasis"/>
    <property type="evidence" value="ECO:0007669"/>
    <property type="project" value="InterPro"/>
</dbReference>
<dbReference type="PANTHER" id="PTHR45755">
    <property type="match status" value="1"/>
</dbReference>
<evidence type="ECO:0000256" key="3">
    <source>
        <dbReference type="ARBA" id="ARBA00022448"/>
    </source>
</evidence>
<keyword evidence="3" id="KW-0813">Transport</keyword>
<keyword evidence="4 9" id="KW-0812">Transmembrane</keyword>
<feature type="transmembrane region" description="Helical" evidence="9">
    <location>
        <begin position="483"/>
        <end position="502"/>
    </location>
</feature>
<evidence type="ECO:0000256" key="2">
    <source>
        <dbReference type="ARBA" id="ARBA00008873"/>
    </source>
</evidence>
<keyword evidence="7 9" id="KW-0472">Membrane</keyword>
<keyword evidence="12" id="KW-1185">Reference proteome</keyword>
<dbReference type="GO" id="GO:0005794">
    <property type="term" value="C:Golgi apparatus"/>
    <property type="evidence" value="ECO:0007669"/>
    <property type="project" value="TreeGrafter"/>
</dbReference>
<feature type="transmembrane region" description="Helical" evidence="9">
    <location>
        <begin position="176"/>
        <end position="202"/>
    </location>
</feature>
<dbReference type="Proteomes" id="UP001341281">
    <property type="component" value="Chromosome 09"/>
</dbReference>
<feature type="transmembrane region" description="Helical" evidence="9">
    <location>
        <begin position="271"/>
        <end position="292"/>
    </location>
</feature>
<feature type="compositionally biased region" description="Basic residues" evidence="8">
    <location>
        <begin position="630"/>
        <end position="642"/>
    </location>
</feature>
<feature type="region of interest" description="Disordered" evidence="8">
    <location>
        <begin position="671"/>
        <end position="705"/>
    </location>
</feature>
<keyword evidence="6" id="KW-0406">Ion transport</keyword>
<sequence>MESFNKRPIVSNANQTNHRPGAVTAEDQSTPPLPPVHRPRPPARPRSAALAAAHVRPPRAAAPVGRAAAALRAPLLPLPLHAAPHPVESPRPPLLIHSPSSPYAAALLRLLVLHALFLLAPAVRALPSLPHALALAPLLALLSAAALLLLHFAAASRKTHQAHHPFPGIPALLRPSLLLALSLLLRLVALRVLASPGILVLADSAGALLARALRRPSRRRVLSVAIAASSIVCISSSPSVILAIPFASGFLSSAEHSATARHAVRSRRARAAAFALAAAFLSVPALVGLSLFGGSDAVDGPDEAAAIGPLWWLLLNAAFFGMALGRRQDHNGGGSGRPSVDFAMTFLCTLVLELVYYPKLFLPGFLISGFLLWIASRELTPAGYVELGSEDVSESVYEAVMGPVRHILSERKSRKIAAFLLINTAYMFVEFGSGFMSDSLGLISDACHMLFDCAALAIGLYASYIARLPANGMYNYGRGRFEVLSGYVNAVFLVLVGALIVLESIERILEPREISTSSLLAVSIGGLVVNIIGLVFFHEEHHHAHGGTCSHSHSHPHSHSHSHSHHHGHEHHRHHSHEDHQHHGCDHHGVNHVKECCDHHGDESHHHEHNGNSNSEGIHNNLMDTAFKEKHSHNHGHEHHHHDHSEHCQQSGGHDHQNCNSISMKQHLLEIPPGNIHSHGTEGHSSKAGLSSTESGNHKKSGHRHHIDHNMEGIFLHVLADTMGSVGVVISTLLIKYKGWLIADPICSVFISVMIVSSVLPLLRNSAEILLQRVPRSHEKDLAAALDDVTKIEGVLGVDNVHVWNLTNTDIVGTFHLHVSTEADKSSIRNKASRIFHEAGVQDLTIEVECVKR</sequence>
<feature type="domain" description="Cation efflux protein transmembrane" evidence="10">
    <location>
        <begin position="702"/>
        <end position="771"/>
    </location>
</feature>
<evidence type="ECO:0000256" key="9">
    <source>
        <dbReference type="SAM" id="Phobius"/>
    </source>
</evidence>
<feature type="transmembrane region" description="Helical" evidence="9">
    <location>
        <begin position="106"/>
        <end position="126"/>
    </location>
</feature>
<evidence type="ECO:0000256" key="1">
    <source>
        <dbReference type="ARBA" id="ARBA00004141"/>
    </source>
</evidence>
<dbReference type="GO" id="GO:0005385">
    <property type="term" value="F:zinc ion transmembrane transporter activity"/>
    <property type="evidence" value="ECO:0007669"/>
    <property type="project" value="InterPro"/>
</dbReference>
<evidence type="ECO:0000256" key="4">
    <source>
        <dbReference type="ARBA" id="ARBA00022692"/>
    </source>
</evidence>
<protein>
    <recommendedName>
        <fullName evidence="10">Cation efflux protein transmembrane domain-containing protein</fullName>
    </recommendedName>
</protein>
<feature type="compositionally biased region" description="Basic and acidic residues" evidence="8">
    <location>
        <begin position="643"/>
        <end position="657"/>
    </location>
</feature>
<feature type="transmembrane region" description="Helical" evidence="9">
    <location>
        <begin position="442"/>
        <end position="462"/>
    </location>
</feature>
<dbReference type="Pfam" id="PF01545">
    <property type="entry name" value="Cation_efflux"/>
    <property type="match status" value="2"/>
</dbReference>
<dbReference type="GO" id="GO:0005774">
    <property type="term" value="C:vacuolar membrane"/>
    <property type="evidence" value="ECO:0007669"/>
    <property type="project" value="UniProtKB-SubCell"/>
</dbReference>
<feature type="transmembrane region" description="Helical" evidence="9">
    <location>
        <begin position="741"/>
        <end position="763"/>
    </location>
</feature>
<gene>
    <name evidence="11" type="ORF">U9M48_038943</name>
</gene>
<feature type="compositionally biased region" description="Basic and acidic residues" evidence="8">
    <location>
        <begin position="600"/>
        <end position="610"/>
    </location>
</feature>
<accession>A0AAQ3UIL5</accession>
<dbReference type="SUPFAM" id="SSF161111">
    <property type="entry name" value="Cation efflux protein transmembrane domain-like"/>
    <property type="match status" value="1"/>
</dbReference>
<dbReference type="InterPro" id="IPR058533">
    <property type="entry name" value="Cation_efflux_TM"/>
</dbReference>
<feature type="region of interest" description="Disordered" evidence="8">
    <location>
        <begin position="1"/>
        <end position="54"/>
    </location>
</feature>
<evidence type="ECO:0000313" key="11">
    <source>
        <dbReference type="EMBL" id="WVZ92910.1"/>
    </source>
</evidence>
<feature type="transmembrane region" description="Helical" evidence="9">
    <location>
        <begin position="304"/>
        <end position="324"/>
    </location>
</feature>
<feature type="region of interest" description="Disordered" evidence="8">
    <location>
        <begin position="630"/>
        <end position="659"/>
    </location>
</feature>
<evidence type="ECO:0000256" key="7">
    <source>
        <dbReference type="ARBA" id="ARBA00023136"/>
    </source>
</evidence>
<feature type="region of interest" description="Disordered" evidence="8">
    <location>
        <begin position="545"/>
        <end position="586"/>
    </location>
</feature>
<evidence type="ECO:0000256" key="6">
    <source>
        <dbReference type="ARBA" id="ARBA00023065"/>
    </source>
</evidence>
<proteinExistence type="inferred from homology"/>
<dbReference type="InterPro" id="IPR027469">
    <property type="entry name" value="Cation_efflux_TMD_sf"/>
</dbReference>
<dbReference type="AlphaFoldDB" id="A0AAQ3UIL5"/>
<feature type="domain" description="Cation efflux protein transmembrane" evidence="10">
    <location>
        <begin position="417"/>
        <end position="544"/>
    </location>
</feature>
<reference evidence="11 12" key="1">
    <citation type="submission" date="2024-02" db="EMBL/GenBank/DDBJ databases">
        <title>High-quality chromosome-scale genome assembly of Pensacola bahiagrass (Paspalum notatum Flugge var. saurae).</title>
        <authorList>
            <person name="Vega J.M."/>
            <person name="Podio M."/>
            <person name="Orjuela J."/>
            <person name="Siena L.A."/>
            <person name="Pessino S.C."/>
            <person name="Combes M.C."/>
            <person name="Mariac C."/>
            <person name="Albertini E."/>
            <person name="Pupilli F."/>
            <person name="Ortiz J.P.A."/>
            <person name="Leblanc O."/>
        </authorList>
    </citation>
    <scope>NUCLEOTIDE SEQUENCE [LARGE SCALE GENOMIC DNA]</scope>
    <source>
        <strain evidence="11">R1</strain>
        <tissue evidence="11">Leaf</tissue>
    </source>
</reference>
<dbReference type="FunFam" id="1.20.1510.10:FF:000033">
    <property type="entry name" value="Unplaced genomic scaffold supercont1.9, whole genome shotgun sequence"/>
    <property type="match status" value="1"/>
</dbReference>
<feature type="transmembrane region" description="Helical" evidence="9">
    <location>
        <begin position="132"/>
        <end position="155"/>
    </location>
</feature>
<evidence type="ECO:0000256" key="8">
    <source>
        <dbReference type="SAM" id="MobiDB-lite"/>
    </source>
</evidence>
<dbReference type="InterPro" id="IPR002524">
    <property type="entry name" value="Cation_efflux"/>
</dbReference>
<feature type="transmembrane region" description="Helical" evidence="9">
    <location>
        <begin position="416"/>
        <end position="436"/>
    </location>
</feature>
<feature type="transmembrane region" description="Helical" evidence="9">
    <location>
        <begin position="714"/>
        <end position="735"/>
    </location>
</feature>
<feature type="transmembrane region" description="Helical" evidence="9">
    <location>
        <begin position="514"/>
        <end position="537"/>
    </location>
</feature>
<dbReference type="Gene3D" id="1.20.1510.10">
    <property type="entry name" value="Cation efflux protein transmembrane domain"/>
    <property type="match status" value="2"/>
</dbReference>
<feature type="region of interest" description="Disordered" evidence="8">
    <location>
        <begin position="600"/>
        <end position="619"/>
    </location>
</feature>
<dbReference type="InterPro" id="IPR045316">
    <property type="entry name" value="Msc2-like"/>
</dbReference>
<comment type="subcellular location">
    <subcellularLocation>
        <location evidence="1">Membrane</location>
        <topology evidence="1">Multi-pass membrane protein</topology>
    </subcellularLocation>
</comment>
<dbReference type="PANTHER" id="PTHR45755:SF4">
    <property type="entry name" value="ZINC TRANSPORTER 7"/>
    <property type="match status" value="1"/>
</dbReference>
<evidence type="ECO:0000313" key="12">
    <source>
        <dbReference type="Proteomes" id="UP001341281"/>
    </source>
</evidence>
<dbReference type="FunFam" id="1.20.1510.10:FF:000029">
    <property type="entry name" value="Zinc transporter 7"/>
    <property type="match status" value="1"/>
</dbReference>
<feature type="transmembrane region" description="Helical" evidence="9">
    <location>
        <begin position="360"/>
        <end position="376"/>
    </location>
</feature>
<feature type="transmembrane region" description="Helical" evidence="9">
    <location>
        <begin position="222"/>
        <end position="251"/>
    </location>
</feature>
<evidence type="ECO:0000256" key="5">
    <source>
        <dbReference type="ARBA" id="ARBA00022989"/>
    </source>
</evidence>
<feature type="compositionally biased region" description="Basic residues" evidence="8">
    <location>
        <begin position="552"/>
        <end position="575"/>
    </location>
</feature>
<dbReference type="NCBIfam" id="TIGR01297">
    <property type="entry name" value="CDF"/>
    <property type="match status" value="2"/>
</dbReference>
<comment type="similarity">
    <text evidence="2">Belongs to the cation diffusion facilitator (CDF) transporter (TC 2.A.4) family. SLC30A subfamily.</text>
</comment>
<name>A0AAQ3UIL5_PASNO</name>
<organism evidence="11 12">
    <name type="scientific">Paspalum notatum var. saurae</name>
    <dbReference type="NCBI Taxonomy" id="547442"/>
    <lineage>
        <taxon>Eukaryota</taxon>
        <taxon>Viridiplantae</taxon>
        <taxon>Streptophyta</taxon>
        <taxon>Embryophyta</taxon>
        <taxon>Tracheophyta</taxon>
        <taxon>Spermatophyta</taxon>
        <taxon>Magnoliopsida</taxon>
        <taxon>Liliopsida</taxon>
        <taxon>Poales</taxon>
        <taxon>Poaceae</taxon>
        <taxon>PACMAD clade</taxon>
        <taxon>Panicoideae</taxon>
        <taxon>Andropogonodae</taxon>
        <taxon>Paspaleae</taxon>
        <taxon>Paspalinae</taxon>
        <taxon>Paspalum</taxon>
    </lineage>
</organism>